<dbReference type="InterPro" id="IPR011990">
    <property type="entry name" value="TPR-like_helical_dom_sf"/>
</dbReference>
<dbReference type="Proteomes" id="UP000648075">
    <property type="component" value="Unassembled WGS sequence"/>
</dbReference>
<dbReference type="GO" id="GO:0008476">
    <property type="term" value="F:protein-tyrosine sulfotransferase activity"/>
    <property type="evidence" value="ECO:0007669"/>
    <property type="project" value="InterPro"/>
</dbReference>
<reference evidence="2" key="1">
    <citation type="journal article" date="2014" name="Int. J. Syst. Evol. Microbiol.">
        <title>Complete genome sequence of Corynebacterium casei LMG S-19264T (=DSM 44701T), isolated from a smear-ripened cheese.</title>
        <authorList>
            <consortium name="US DOE Joint Genome Institute (JGI-PGF)"/>
            <person name="Walter F."/>
            <person name="Albersmeier A."/>
            <person name="Kalinowski J."/>
            <person name="Ruckert C."/>
        </authorList>
    </citation>
    <scope>NUCLEOTIDE SEQUENCE</scope>
    <source>
        <strain evidence="2">KCTC 32255</strain>
    </source>
</reference>
<comment type="caution">
    <text evidence="2">The sequence shown here is derived from an EMBL/GenBank/DDBJ whole genome shotgun (WGS) entry which is preliminary data.</text>
</comment>
<keyword evidence="3" id="KW-1185">Reference proteome</keyword>
<dbReference type="InterPro" id="IPR027417">
    <property type="entry name" value="P-loop_NTPase"/>
</dbReference>
<dbReference type="PANTHER" id="PTHR12788">
    <property type="entry name" value="PROTEIN-TYROSINE SULFOTRANSFERASE 2"/>
    <property type="match status" value="1"/>
</dbReference>
<name>A0A918PBT2_9SPHN</name>
<evidence type="ECO:0000313" key="2">
    <source>
        <dbReference type="EMBL" id="GGY97439.1"/>
    </source>
</evidence>
<keyword evidence="1" id="KW-0808">Transferase</keyword>
<evidence type="ECO:0000313" key="3">
    <source>
        <dbReference type="Proteomes" id="UP000648075"/>
    </source>
</evidence>
<sequence length="490" mass="52590">MRAGRLGEAVGYLRRVLADRPGDASARIWLGQALCAGGHTFEGCTALRDGGILLCETAPDSALPIAALLQQQGDAAGSLAVADRVAALRPASLQAQMLIATAAAQTGAPERALVALEIARGLAPATAARDVLAASVESDMGRAADALARLDGIDPAVITPIDAFRIAKERARALDRLGRADEAFAEIARGAALCDALPEYRAADRALVPAILAADAAAFDAAMVRRWRDEPPADDGWAPLFVIGFLRSGTTLMQQILATDPQVRVADEEPVLSGVIQAFQAGSPGSPQTRIARLDNLDRPARAALRARYRAIAEMRTGPLGTERLVDKFTLNAIDLPLILRLFPEAPIRFMVRDPRDACISACLQLMPPGPSTVHMLRLADAARFHAAISAQWHRHRDALGLHYCEVRYEALVADLEGTMRRALAGTGIGWRDAMHHFHQASPGQTIASPSRAQVRQPLTTAKVAHWQRYGRHIAPVAHIFEPALDDWGY</sequence>
<gene>
    <name evidence="2" type="ORF">GCM10011614_10560</name>
</gene>
<dbReference type="SUPFAM" id="SSF52540">
    <property type="entry name" value="P-loop containing nucleoside triphosphate hydrolases"/>
    <property type="match status" value="1"/>
</dbReference>
<dbReference type="AlphaFoldDB" id="A0A918PBT2"/>
<protein>
    <submittedName>
        <fullName evidence="2">Sulfotransferase</fullName>
    </submittedName>
</protein>
<dbReference type="Gene3D" id="3.40.50.300">
    <property type="entry name" value="P-loop containing nucleotide triphosphate hydrolases"/>
    <property type="match status" value="1"/>
</dbReference>
<dbReference type="EMBL" id="BMZA01000002">
    <property type="protein sequence ID" value="GGY97439.1"/>
    <property type="molecule type" value="Genomic_DNA"/>
</dbReference>
<organism evidence="2 3">
    <name type="scientific">Novosphingobium colocasiae</name>
    <dbReference type="NCBI Taxonomy" id="1256513"/>
    <lineage>
        <taxon>Bacteria</taxon>
        <taxon>Pseudomonadati</taxon>
        <taxon>Pseudomonadota</taxon>
        <taxon>Alphaproteobacteria</taxon>
        <taxon>Sphingomonadales</taxon>
        <taxon>Sphingomonadaceae</taxon>
        <taxon>Novosphingobium</taxon>
    </lineage>
</organism>
<dbReference type="Pfam" id="PF13469">
    <property type="entry name" value="Sulfotransfer_3"/>
    <property type="match status" value="1"/>
</dbReference>
<accession>A0A918PBT2</accession>
<dbReference type="PANTHER" id="PTHR12788:SF10">
    <property type="entry name" value="PROTEIN-TYROSINE SULFOTRANSFERASE"/>
    <property type="match status" value="1"/>
</dbReference>
<dbReference type="SUPFAM" id="SSF48452">
    <property type="entry name" value="TPR-like"/>
    <property type="match status" value="1"/>
</dbReference>
<proteinExistence type="predicted"/>
<dbReference type="InterPro" id="IPR026634">
    <property type="entry name" value="TPST-like"/>
</dbReference>
<dbReference type="Gene3D" id="1.25.40.10">
    <property type="entry name" value="Tetratricopeptide repeat domain"/>
    <property type="match status" value="1"/>
</dbReference>
<reference evidence="2" key="2">
    <citation type="submission" date="2020-09" db="EMBL/GenBank/DDBJ databases">
        <authorList>
            <person name="Sun Q."/>
            <person name="Kim S."/>
        </authorList>
    </citation>
    <scope>NUCLEOTIDE SEQUENCE</scope>
    <source>
        <strain evidence="2">KCTC 32255</strain>
    </source>
</reference>
<evidence type="ECO:0000256" key="1">
    <source>
        <dbReference type="ARBA" id="ARBA00022679"/>
    </source>
</evidence>